<dbReference type="Proteomes" id="UP000016487">
    <property type="component" value="Unassembled WGS sequence"/>
</dbReference>
<gene>
    <name evidence="1" type="ORF">PCIT_a4311</name>
</gene>
<reference evidence="1" key="2">
    <citation type="submission" date="2015-03" db="EMBL/GenBank/DDBJ databases">
        <title>Genome sequence of Pseudoalteromonas citrea.</title>
        <authorList>
            <person name="Xie B.-B."/>
            <person name="Rong J.-C."/>
            <person name="Qin Q.-L."/>
            <person name="Zhang Y.-Z."/>
        </authorList>
    </citation>
    <scope>NUCLEOTIDE SEQUENCE</scope>
    <source>
        <strain evidence="1">DSM 8771</strain>
    </source>
</reference>
<name>A0AAD4FRZ0_9GAMM</name>
<dbReference type="EMBL" id="AHBZ03000017">
    <property type="protein sequence ID" value="KAF7771247.1"/>
    <property type="molecule type" value="Genomic_DNA"/>
</dbReference>
<protein>
    <submittedName>
        <fullName evidence="1">Uncharacterized protein</fullName>
    </submittedName>
</protein>
<comment type="caution">
    <text evidence="1">The sequence shown here is derived from an EMBL/GenBank/DDBJ whole genome shotgun (WGS) entry which is preliminary data.</text>
</comment>
<sequence>MVNWHHSAKLIQLPSPCVLSISLTMQCSYQDSQFQRH</sequence>
<evidence type="ECO:0000313" key="1">
    <source>
        <dbReference type="EMBL" id="KAF7771247.1"/>
    </source>
</evidence>
<reference evidence="1" key="1">
    <citation type="journal article" date="2012" name="J. Bacteriol.">
        <title>Genome sequences of type strains of seven species of the marine bacterium Pseudoalteromonas.</title>
        <authorList>
            <person name="Xie B.B."/>
            <person name="Shu Y.L."/>
            <person name="Qin Q.L."/>
            <person name="Rong J.C."/>
            <person name="Zhang X.Y."/>
            <person name="Chen X.L."/>
            <person name="Shi M."/>
            <person name="He H.L."/>
            <person name="Zhou B.C."/>
            <person name="Zhang Y.Z."/>
        </authorList>
    </citation>
    <scope>NUCLEOTIDE SEQUENCE</scope>
    <source>
        <strain evidence="1">DSM 8771</strain>
    </source>
</reference>
<dbReference type="AlphaFoldDB" id="A0AAD4FRZ0"/>
<evidence type="ECO:0000313" key="2">
    <source>
        <dbReference type="Proteomes" id="UP000016487"/>
    </source>
</evidence>
<accession>A0AAD4FRZ0</accession>
<organism evidence="1 2">
    <name type="scientific">Pseudoalteromonas citrea</name>
    <dbReference type="NCBI Taxonomy" id="43655"/>
    <lineage>
        <taxon>Bacteria</taxon>
        <taxon>Pseudomonadati</taxon>
        <taxon>Pseudomonadota</taxon>
        <taxon>Gammaproteobacteria</taxon>
        <taxon>Alteromonadales</taxon>
        <taxon>Pseudoalteromonadaceae</taxon>
        <taxon>Pseudoalteromonas</taxon>
    </lineage>
</organism>
<proteinExistence type="predicted"/>